<reference evidence="5 6" key="1">
    <citation type="submission" date="2016-12" db="EMBL/GenBank/DDBJ databases">
        <authorList>
            <person name="Song W.-J."/>
            <person name="Kurnit D.M."/>
        </authorList>
    </citation>
    <scope>NUCLEOTIDE SEQUENCE [LARGE SCALE GENOMIC DNA]</scope>
    <source>
        <strain evidence="5 6">DSM 19599</strain>
    </source>
</reference>
<proteinExistence type="inferred from homology"/>
<dbReference type="GO" id="GO:0042597">
    <property type="term" value="C:periplasmic space"/>
    <property type="evidence" value="ECO:0007669"/>
    <property type="project" value="InterPro"/>
</dbReference>
<dbReference type="EMBL" id="FRXO01000001">
    <property type="protein sequence ID" value="SHO61055.1"/>
    <property type="molecule type" value="Genomic_DNA"/>
</dbReference>
<dbReference type="AlphaFoldDB" id="A0A1M7Z851"/>
<dbReference type="PROSITE" id="PS00922">
    <property type="entry name" value="TRANSGLYCOSYLASE"/>
    <property type="match status" value="1"/>
</dbReference>
<protein>
    <submittedName>
        <fullName evidence="5">Soluble lytic murein transglycosylase</fullName>
    </submittedName>
</protein>
<dbReference type="SUPFAM" id="SSF53955">
    <property type="entry name" value="Lysozyme-like"/>
    <property type="match status" value="1"/>
</dbReference>
<dbReference type="PANTHER" id="PTHR37423">
    <property type="entry name" value="SOLUBLE LYTIC MUREIN TRANSGLYCOSYLASE-RELATED"/>
    <property type="match status" value="1"/>
</dbReference>
<dbReference type="Gene3D" id="1.25.20.10">
    <property type="entry name" value="Bacterial muramidases"/>
    <property type="match status" value="1"/>
</dbReference>
<accession>A0A1M7Z851</accession>
<comment type="similarity">
    <text evidence="1">Belongs to the transglycosylase Slt family.</text>
</comment>
<evidence type="ECO:0000256" key="2">
    <source>
        <dbReference type="ARBA" id="ARBA00009387"/>
    </source>
</evidence>
<dbReference type="InterPro" id="IPR000189">
    <property type="entry name" value="Transglyc_AS"/>
</dbReference>
<dbReference type="STRING" id="1123029.SAMN02745172_00530"/>
<sequence length="713" mass="76758">MQPVETGRAKSERAFGRNRLKAATAIVLAGLTSLPDAALALSPTISGASMPAVGPQDFSEGLPAATPAIAYGSGDVVQVAAPSGALAQAIALASSGKGREAYALRNTMSDPIDRLIIDWLLVRNGDSVMTSSMITAFARAAPGWPTMKLFRARAEQALQRENPTPQEVIDVFSGNQPETADGARLLARSLLATGQAQAAAKVIRHAWVTDTMSDVNQKAIMTEFGSMLTPADNMRRAELLLYAENAKRAQALDPILPAAERAYVDARAATIREAPDAARLMAAVPASMRNRPGYKYSMIQLYRRAGQYSDAAKLLLSVPNDRAAQIDPGAWWDERKMVSRKLLDQGDYKLAYQIVADYVPDGNADDLDAEFHAGWYALRFLNNPNLAVKHFTQLARFAKTPISVSRGQYWLGRAQEARGDRGAAANAYRAAAAYGMTYYGQLARARLGIHAPGVGGVPQPTGADKSAFSRNSMVQAVQRMAAAGAIDKTLPFFTALGETLPTPGQVTLLADLADKYGKHHFALSVAKTAQNRGLPVGGLAFPTAGIPRTTQVPADLERPVVYAIARQESVFNPGAVSPAGARGLLQLMPATAQLVAKRAGLPYSQPRLTNDPAYNATLGAFHLDELVGNFNGSYIMTFAAYNAGPRRVSEWIAKYGDPRDPRVDAIDWVERIPYTETRNYVQRVMENVQVYRERLGSGQLAIDRDLKRGSSGG</sequence>
<dbReference type="Gene3D" id="1.10.530.10">
    <property type="match status" value="1"/>
</dbReference>
<dbReference type="PANTHER" id="PTHR37423:SF2">
    <property type="entry name" value="MEMBRANE-BOUND LYTIC MUREIN TRANSGLYCOSYLASE C"/>
    <property type="match status" value="1"/>
</dbReference>
<gene>
    <name evidence="5" type="ORF">SAMN02745172_00530</name>
</gene>
<feature type="domain" description="Transglycosylase SLT" evidence="4">
    <location>
        <begin position="556"/>
        <end position="657"/>
    </location>
</feature>
<dbReference type="GO" id="GO:0008933">
    <property type="term" value="F:peptidoglycan lytic transglycosylase activity"/>
    <property type="evidence" value="ECO:0007669"/>
    <property type="project" value="InterPro"/>
</dbReference>
<dbReference type="RefSeq" id="WP_175563591.1">
    <property type="nucleotide sequence ID" value="NZ_FRXO01000001.1"/>
</dbReference>
<dbReference type="GO" id="GO:0004553">
    <property type="term" value="F:hydrolase activity, hydrolyzing O-glycosyl compounds"/>
    <property type="evidence" value="ECO:0007669"/>
    <property type="project" value="InterPro"/>
</dbReference>
<evidence type="ECO:0000259" key="4">
    <source>
        <dbReference type="Pfam" id="PF01464"/>
    </source>
</evidence>
<dbReference type="Pfam" id="PF01464">
    <property type="entry name" value="SLT"/>
    <property type="match status" value="1"/>
</dbReference>
<evidence type="ECO:0000256" key="1">
    <source>
        <dbReference type="ARBA" id="ARBA00007734"/>
    </source>
</evidence>
<keyword evidence="6" id="KW-1185">Reference proteome</keyword>
<dbReference type="GO" id="GO:0016020">
    <property type="term" value="C:membrane"/>
    <property type="evidence" value="ECO:0007669"/>
    <property type="project" value="InterPro"/>
</dbReference>
<evidence type="ECO:0000313" key="5">
    <source>
        <dbReference type="EMBL" id="SHO61055.1"/>
    </source>
</evidence>
<comment type="similarity">
    <text evidence="2">Belongs to the virb1 family.</text>
</comment>
<keyword evidence="3" id="KW-0732">Signal</keyword>
<dbReference type="GO" id="GO:0000270">
    <property type="term" value="P:peptidoglycan metabolic process"/>
    <property type="evidence" value="ECO:0007669"/>
    <property type="project" value="InterPro"/>
</dbReference>
<dbReference type="SUPFAM" id="SSF48435">
    <property type="entry name" value="Bacterial muramidases"/>
    <property type="match status" value="1"/>
</dbReference>
<name>A0A1M7Z851_9HYPH</name>
<organism evidence="5 6">
    <name type="scientific">Pseudoxanthobacter soli DSM 19599</name>
    <dbReference type="NCBI Taxonomy" id="1123029"/>
    <lineage>
        <taxon>Bacteria</taxon>
        <taxon>Pseudomonadati</taxon>
        <taxon>Pseudomonadota</taxon>
        <taxon>Alphaproteobacteria</taxon>
        <taxon>Hyphomicrobiales</taxon>
        <taxon>Segnochrobactraceae</taxon>
        <taxon>Pseudoxanthobacter</taxon>
    </lineage>
</organism>
<evidence type="ECO:0000256" key="3">
    <source>
        <dbReference type="ARBA" id="ARBA00022729"/>
    </source>
</evidence>
<dbReference type="Proteomes" id="UP000186406">
    <property type="component" value="Unassembled WGS sequence"/>
</dbReference>
<dbReference type="InterPro" id="IPR023346">
    <property type="entry name" value="Lysozyme-like_dom_sf"/>
</dbReference>
<dbReference type="CDD" id="cd13401">
    <property type="entry name" value="Slt70-like"/>
    <property type="match status" value="1"/>
</dbReference>
<dbReference type="InterPro" id="IPR008258">
    <property type="entry name" value="Transglycosylase_SLT_dom_1"/>
</dbReference>
<evidence type="ECO:0000313" key="6">
    <source>
        <dbReference type="Proteomes" id="UP000186406"/>
    </source>
</evidence>
<dbReference type="InterPro" id="IPR008939">
    <property type="entry name" value="Lytic_TGlycosylase_superhlx_U"/>
</dbReference>